<evidence type="ECO:0000313" key="1">
    <source>
        <dbReference type="EMBL" id="TPD66994.1"/>
    </source>
</evidence>
<reference evidence="1 2" key="1">
    <citation type="submission" date="2019-06" db="EMBL/GenBank/DDBJ databases">
        <title>Flavobacterium sp. MaA-Y11 from geoumgang.</title>
        <authorList>
            <person name="Jeong S."/>
        </authorList>
    </citation>
    <scope>NUCLEOTIDE SEQUENCE [LARGE SCALE GENOMIC DNA]</scope>
    <source>
        <strain evidence="1 2">MaA-Y11</strain>
    </source>
</reference>
<dbReference type="AlphaFoldDB" id="A0A501Q3U6"/>
<keyword evidence="2" id="KW-1185">Reference proteome</keyword>
<dbReference type="RefSeq" id="WP_140001154.1">
    <property type="nucleotide sequence ID" value="NZ_VFJE01000055.1"/>
</dbReference>
<sequence length="82" mass="9376">MEEQKHTHCLLEKLKQKAKEQKFYGNDYVEEPAKLNSRTCTNCGAGRAKEDGLTHCAYCGFEFLSIQLTDGIHLKKEDNSRP</sequence>
<dbReference type="Proteomes" id="UP000319175">
    <property type="component" value="Unassembled WGS sequence"/>
</dbReference>
<organism evidence="1 2">
    <name type="scientific">Flavobacterium microcysteis</name>
    <dbReference type="NCBI Taxonomy" id="2596891"/>
    <lineage>
        <taxon>Bacteria</taxon>
        <taxon>Pseudomonadati</taxon>
        <taxon>Bacteroidota</taxon>
        <taxon>Flavobacteriia</taxon>
        <taxon>Flavobacteriales</taxon>
        <taxon>Flavobacteriaceae</taxon>
        <taxon>Flavobacterium</taxon>
    </lineage>
</organism>
<accession>A0A501Q3U6</accession>
<dbReference type="OrthoDB" id="1149873at2"/>
<name>A0A501Q3U6_9FLAO</name>
<evidence type="ECO:0000313" key="2">
    <source>
        <dbReference type="Proteomes" id="UP000319175"/>
    </source>
</evidence>
<protein>
    <submittedName>
        <fullName evidence="1">Uncharacterized protein</fullName>
    </submittedName>
</protein>
<dbReference type="EMBL" id="VFJE01000055">
    <property type="protein sequence ID" value="TPD66994.1"/>
    <property type="molecule type" value="Genomic_DNA"/>
</dbReference>
<gene>
    <name evidence="1" type="ORF">FJA49_11985</name>
</gene>
<comment type="caution">
    <text evidence="1">The sequence shown here is derived from an EMBL/GenBank/DDBJ whole genome shotgun (WGS) entry which is preliminary data.</text>
</comment>
<proteinExistence type="predicted"/>